<evidence type="ECO:0000313" key="2">
    <source>
        <dbReference type="EMBL" id="NYJ02514.1"/>
    </source>
</evidence>
<keyword evidence="1" id="KW-0472">Membrane</keyword>
<dbReference type="AlphaFoldDB" id="A0A853C4X3"/>
<keyword evidence="3" id="KW-1185">Reference proteome</keyword>
<feature type="transmembrane region" description="Helical" evidence="1">
    <location>
        <begin position="21"/>
        <end position="40"/>
    </location>
</feature>
<keyword evidence="1" id="KW-1133">Transmembrane helix</keyword>
<proteinExistence type="predicted"/>
<evidence type="ECO:0000256" key="1">
    <source>
        <dbReference type="SAM" id="Phobius"/>
    </source>
</evidence>
<dbReference type="Proteomes" id="UP000530424">
    <property type="component" value="Unassembled WGS sequence"/>
</dbReference>
<evidence type="ECO:0000313" key="3">
    <source>
        <dbReference type="Proteomes" id="UP000530424"/>
    </source>
</evidence>
<dbReference type="EMBL" id="JACCFP010000001">
    <property type="protein sequence ID" value="NYJ02514.1"/>
    <property type="molecule type" value="Genomic_DNA"/>
</dbReference>
<organism evidence="2 3">
    <name type="scientific">Nocardioides thalensis</name>
    <dbReference type="NCBI Taxonomy" id="1914755"/>
    <lineage>
        <taxon>Bacteria</taxon>
        <taxon>Bacillati</taxon>
        <taxon>Actinomycetota</taxon>
        <taxon>Actinomycetes</taxon>
        <taxon>Propionibacteriales</taxon>
        <taxon>Nocardioidaceae</taxon>
        <taxon>Nocardioides</taxon>
    </lineage>
</organism>
<name>A0A853C4X3_9ACTN</name>
<keyword evidence="1" id="KW-0812">Transmembrane</keyword>
<accession>A0A853C4X3</accession>
<dbReference type="RefSeq" id="WP_179668874.1">
    <property type="nucleotide sequence ID" value="NZ_JACCFP010000001.1"/>
</dbReference>
<comment type="caution">
    <text evidence="2">The sequence shown here is derived from an EMBL/GenBank/DDBJ whole genome shotgun (WGS) entry which is preliminary data.</text>
</comment>
<protein>
    <recommendedName>
        <fullName evidence="4">PH domain-containing protein</fullName>
    </recommendedName>
</protein>
<sequence>MTHEDDGDRPATEKFTPATSRIGGVLGLLLVVAVVVVSLVDAGRDVPPWLLAGCAFIGVLIWAFQIRPDVRAEGGELVLRGPVDTRWVPLALVEDVAVGAMLTVTAEARRYTNASVGRSFRQSRRDAGADLVAQSHGSHVEARIEALASSARVNDGHAGAVRRAWAWPEVVGLAATALALAVTVLL</sequence>
<evidence type="ECO:0008006" key="4">
    <source>
        <dbReference type="Google" id="ProtNLM"/>
    </source>
</evidence>
<feature type="transmembrane region" description="Helical" evidence="1">
    <location>
        <begin position="46"/>
        <end position="64"/>
    </location>
</feature>
<gene>
    <name evidence="2" type="ORF">HNR19_003212</name>
</gene>
<reference evidence="2 3" key="1">
    <citation type="submission" date="2020-07" db="EMBL/GenBank/DDBJ databases">
        <title>Sequencing the genomes of 1000 actinobacteria strains.</title>
        <authorList>
            <person name="Klenk H.-P."/>
        </authorList>
    </citation>
    <scope>NUCLEOTIDE SEQUENCE [LARGE SCALE GENOMIC DNA]</scope>
    <source>
        <strain evidence="2 3">DSM 103833</strain>
    </source>
</reference>